<dbReference type="GO" id="GO:0016020">
    <property type="term" value="C:membrane"/>
    <property type="evidence" value="ECO:0007669"/>
    <property type="project" value="UniProtKB-SubCell"/>
</dbReference>
<name>A0A1X0A6S8_MYCAN</name>
<keyword evidence="6" id="KW-0328">Glycosyltransferase</keyword>
<dbReference type="InterPro" id="IPR000537">
    <property type="entry name" value="UbiA_prenyltransferase"/>
</dbReference>
<dbReference type="InterPro" id="IPR044878">
    <property type="entry name" value="UbiA_sf"/>
</dbReference>
<dbReference type="AlphaFoldDB" id="A0A1X0A6S8"/>
<dbReference type="OrthoDB" id="9803632at2"/>
<feature type="transmembrane region" description="Helical" evidence="5">
    <location>
        <begin position="148"/>
        <end position="171"/>
    </location>
</feature>
<proteinExistence type="predicted"/>
<dbReference type="CDD" id="cd13963">
    <property type="entry name" value="PT_UbiA_2"/>
    <property type="match status" value="1"/>
</dbReference>
<feature type="transmembrane region" description="Helical" evidence="5">
    <location>
        <begin position="284"/>
        <end position="302"/>
    </location>
</feature>
<dbReference type="Gene3D" id="1.10.357.140">
    <property type="entry name" value="UbiA prenyltransferase"/>
    <property type="match status" value="1"/>
</dbReference>
<feature type="transmembrane region" description="Helical" evidence="5">
    <location>
        <begin position="52"/>
        <end position="73"/>
    </location>
</feature>
<keyword evidence="7" id="KW-1185">Reference proteome</keyword>
<comment type="caution">
    <text evidence="6">The sequence shown here is derived from an EMBL/GenBank/DDBJ whole genome shotgun (WGS) entry which is preliminary data.</text>
</comment>
<evidence type="ECO:0000313" key="7">
    <source>
        <dbReference type="Proteomes" id="UP000192284"/>
    </source>
</evidence>
<evidence type="ECO:0000256" key="4">
    <source>
        <dbReference type="ARBA" id="ARBA00023136"/>
    </source>
</evidence>
<evidence type="ECO:0000256" key="5">
    <source>
        <dbReference type="SAM" id="Phobius"/>
    </source>
</evidence>
<dbReference type="EMBL" id="MVHE01000002">
    <property type="protein sequence ID" value="ORA25767.1"/>
    <property type="molecule type" value="Genomic_DNA"/>
</dbReference>
<feature type="transmembrane region" description="Helical" evidence="5">
    <location>
        <begin position="216"/>
        <end position="239"/>
    </location>
</feature>
<dbReference type="GO" id="GO:0016765">
    <property type="term" value="F:transferase activity, transferring alkyl or aryl (other than methyl) groups"/>
    <property type="evidence" value="ECO:0007669"/>
    <property type="project" value="InterPro"/>
</dbReference>
<keyword evidence="2 5" id="KW-0812">Transmembrane</keyword>
<evidence type="ECO:0000256" key="3">
    <source>
        <dbReference type="ARBA" id="ARBA00022989"/>
    </source>
</evidence>
<comment type="subcellular location">
    <subcellularLocation>
        <location evidence="1">Membrane</location>
        <topology evidence="1">Multi-pass membrane protein</topology>
    </subcellularLocation>
</comment>
<dbReference type="NCBIfam" id="NF008978">
    <property type="entry name" value="PRK12324.1-4"/>
    <property type="match status" value="1"/>
</dbReference>
<reference evidence="6 7" key="1">
    <citation type="submission" date="2017-02" db="EMBL/GenBank/DDBJ databases">
        <title>The new phylogeny of genus Mycobacterium.</title>
        <authorList>
            <person name="Tortoli E."/>
            <person name="Trovato A."/>
            <person name="Cirillo D.M."/>
        </authorList>
    </citation>
    <scope>NUCLEOTIDE SEQUENCE [LARGE SCALE GENOMIC DNA]</scope>
    <source>
        <strain evidence="6 7">DSM 45057</strain>
    </source>
</reference>
<evidence type="ECO:0000313" key="6">
    <source>
        <dbReference type="EMBL" id="ORA25767.1"/>
    </source>
</evidence>
<accession>A0A1X0A6S8</accession>
<organism evidence="6 7">
    <name type="scientific">Mycobacterium angelicum</name>
    <dbReference type="NCBI Taxonomy" id="470074"/>
    <lineage>
        <taxon>Bacteria</taxon>
        <taxon>Bacillati</taxon>
        <taxon>Actinomycetota</taxon>
        <taxon>Actinomycetes</taxon>
        <taxon>Mycobacteriales</taxon>
        <taxon>Mycobacteriaceae</taxon>
        <taxon>Mycobacterium</taxon>
    </lineage>
</organism>
<dbReference type="Pfam" id="PF01040">
    <property type="entry name" value="UbiA"/>
    <property type="match status" value="1"/>
</dbReference>
<dbReference type="Proteomes" id="UP000192284">
    <property type="component" value="Unassembled WGS sequence"/>
</dbReference>
<evidence type="ECO:0000256" key="1">
    <source>
        <dbReference type="ARBA" id="ARBA00004141"/>
    </source>
</evidence>
<gene>
    <name evidence="6" type="ORF">BST12_01600</name>
</gene>
<dbReference type="RefSeq" id="WP_083111256.1">
    <property type="nucleotide sequence ID" value="NZ_JACKTS010000014.1"/>
</dbReference>
<evidence type="ECO:0000256" key="2">
    <source>
        <dbReference type="ARBA" id="ARBA00022692"/>
    </source>
</evidence>
<feature type="transmembrane region" description="Helical" evidence="5">
    <location>
        <begin position="177"/>
        <end position="195"/>
    </location>
</feature>
<keyword evidence="4 5" id="KW-0472">Membrane</keyword>
<dbReference type="GO" id="GO:0016757">
    <property type="term" value="F:glycosyltransferase activity"/>
    <property type="evidence" value="ECO:0007669"/>
    <property type="project" value="UniProtKB-KW"/>
</dbReference>
<protein>
    <submittedName>
        <fullName evidence="6">Decaprenyl-phosphate phosphoribosyltransferase</fullName>
    </submittedName>
</protein>
<keyword evidence="3 5" id="KW-1133">Transmembrane helix</keyword>
<sequence length="303" mass="31703">MASVVSPRAGPPASLATGILSALRPRQWVKNVLVVGAPLATIAGDIQDFRVAVGKVGIAIVVFCLAASSIYLINDVLDVQADRQHPTKRLRPIAAGVVSPTLASSLAIVLAAAALVVGVLTAPGLGLVVATYLAMQLAYCFGLKHIAVLDICIVASAYVIRAIACGVAAGVGLSPRFLVVMAFLFLFMAAGKRYAELLLAERTGAKIRKALDGYSGAYLRFVWTVSATAVVVLYGLWAFGQDKHGASWFAASTVPLGMTVLRYAVDVDAGVAGEPHEIVLHDHVVQLLVVAWIVMVCLATVFA</sequence>
<keyword evidence="6" id="KW-0808">Transferase</keyword>